<name>A0A0A9CFV0_ARUDO</name>
<evidence type="ECO:0000313" key="1">
    <source>
        <dbReference type="EMBL" id="JAD72260.1"/>
    </source>
</evidence>
<accession>A0A0A9CFV0</accession>
<organism evidence="1">
    <name type="scientific">Arundo donax</name>
    <name type="common">Giant reed</name>
    <name type="synonym">Donax arundinaceus</name>
    <dbReference type="NCBI Taxonomy" id="35708"/>
    <lineage>
        <taxon>Eukaryota</taxon>
        <taxon>Viridiplantae</taxon>
        <taxon>Streptophyta</taxon>
        <taxon>Embryophyta</taxon>
        <taxon>Tracheophyta</taxon>
        <taxon>Spermatophyta</taxon>
        <taxon>Magnoliopsida</taxon>
        <taxon>Liliopsida</taxon>
        <taxon>Poales</taxon>
        <taxon>Poaceae</taxon>
        <taxon>PACMAD clade</taxon>
        <taxon>Arundinoideae</taxon>
        <taxon>Arundineae</taxon>
        <taxon>Arundo</taxon>
    </lineage>
</organism>
<dbReference type="AlphaFoldDB" id="A0A0A9CFV0"/>
<dbReference type="EMBL" id="GBRH01225635">
    <property type="protein sequence ID" value="JAD72260.1"/>
    <property type="molecule type" value="Transcribed_RNA"/>
</dbReference>
<reference evidence="1" key="2">
    <citation type="journal article" date="2015" name="Data Brief">
        <title>Shoot transcriptome of the giant reed, Arundo donax.</title>
        <authorList>
            <person name="Barrero R.A."/>
            <person name="Guerrero F.D."/>
            <person name="Moolhuijzen P."/>
            <person name="Goolsby J.A."/>
            <person name="Tidwell J."/>
            <person name="Bellgard S.E."/>
            <person name="Bellgard M.I."/>
        </authorList>
    </citation>
    <scope>NUCLEOTIDE SEQUENCE</scope>
    <source>
        <tissue evidence="1">Shoot tissue taken approximately 20 cm above the soil surface</tissue>
    </source>
</reference>
<reference evidence="1" key="1">
    <citation type="submission" date="2014-09" db="EMBL/GenBank/DDBJ databases">
        <authorList>
            <person name="Magalhaes I.L.F."/>
            <person name="Oliveira U."/>
            <person name="Santos F.R."/>
            <person name="Vidigal T.H.D.A."/>
            <person name="Brescovit A.D."/>
            <person name="Santos A.J."/>
        </authorList>
    </citation>
    <scope>NUCLEOTIDE SEQUENCE</scope>
    <source>
        <tissue evidence="1">Shoot tissue taken approximately 20 cm above the soil surface</tissue>
    </source>
</reference>
<protein>
    <submittedName>
        <fullName evidence="1">Uncharacterized protein</fullName>
    </submittedName>
</protein>
<proteinExistence type="predicted"/>
<sequence length="28" mass="3299">MFQYHYDLLKSFSLCFRNLTTCVVNAAI</sequence>